<evidence type="ECO:0000313" key="1">
    <source>
        <dbReference type="EMBL" id="GAA3701905.1"/>
    </source>
</evidence>
<sequence length="57" mass="6306">MGMRDRGLLGALTYLKQRMIMRTGHLDAFAVSDIVAAKEQTGYPTDADRLSHEQVGI</sequence>
<dbReference type="Proteomes" id="UP001500752">
    <property type="component" value="Unassembled WGS sequence"/>
</dbReference>
<evidence type="ECO:0000313" key="2">
    <source>
        <dbReference type="Proteomes" id="UP001500752"/>
    </source>
</evidence>
<gene>
    <name evidence="1" type="ORF">GCM10023081_42900</name>
</gene>
<reference evidence="2" key="1">
    <citation type="journal article" date="2019" name="Int. J. Syst. Evol. Microbiol.">
        <title>The Global Catalogue of Microorganisms (GCM) 10K type strain sequencing project: providing services to taxonomists for standard genome sequencing and annotation.</title>
        <authorList>
            <consortium name="The Broad Institute Genomics Platform"/>
            <consortium name="The Broad Institute Genome Sequencing Center for Infectious Disease"/>
            <person name="Wu L."/>
            <person name="Ma J."/>
        </authorList>
    </citation>
    <scope>NUCLEOTIDE SEQUENCE [LARGE SCALE GENOMIC DNA]</scope>
    <source>
        <strain evidence="2">JCM 30742</strain>
    </source>
</reference>
<comment type="caution">
    <text evidence="1">The sequence shown here is derived from an EMBL/GenBank/DDBJ whole genome shotgun (WGS) entry which is preliminary data.</text>
</comment>
<accession>A0ABP7DAV9</accession>
<protein>
    <submittedName>
        <fullName evidence="1">Uncharacterized protein</fullName>
    </submittedName>
</protein>
<proteinExistence type="predicted"/>
<organism evidence="1 2">
    <name type="scientific">Arthrobacter ginkgonis</name>
    <dbReference type="NCBI Taxonomy" id="1630594"/>
    <lineage>
        <taxon>Bacteria</taxon>
        <taxon>Bacillati</taxon>
        <taxon>Actinomycetota</taxon>
        <taxon>Actinomycetes</taxon>
        <taxon>Micrococcales</taxon>
        <taxon>Micrococcaceae</taxon>
        <taxon>Arthrobacter</taxon>
    </lineage>
</organism>
<keyword evidence="2" id="KW-1185">Reference proteome</keyword>
<dbReference type="EMBL" id="BAABEO010000034">
    <property type="protein sequence ID" value="GAA3701905.1"/>
    <property type="molecule type" value="Genomic_DNA"/>
</dbReference>
<name>A0ABP7DAV9_9MICC</name>